<reference evidence="2 3" key="1">
    <citation type="submission" date="2014-03" db="EMBL/GenBank/DDBJ databases">
        <title>Draft genome sequence of the novel thermoacidophilic archaea Acidianus copahuensis ALE1 strain, isolated from Copahue volcanic area in Neuquen Argentina.</title>
        <authorList>
            <person name="Urbieta M.S."/>
            <person name="Rascovan N."/>
            <person name="Castro C."/>
            <person name="Revale S."/>
            <person name="Giaveno M.A."/>
            <person name="Vazquez M.P."/>
            <person name="Donati E.R."/>
        </authorList>
    </citation>
    <scope>NUCLEOTIDE SEQUENCE [LARGE SCALE GENOMIC DNA]</scope>
    <source>
        <strain evidence="2 3">ALE1</strain>
    </source>
</reference>
<feature type="transmembrane region" description="Helical" evidence="1">
    <location>
        <begin position="15"/>
        <end position="38"/>
    </location>
</feature>
<organism evidence="2 3">
    <name type="scientific">Candidatus Acidianus copahuensis</name>
    <dbReference type="NCBI Taxonomy" id="1160895"/>
    <lineage>
        <taxon>Archaea</taxon>
        <taxon>Thermoproteota</taxon>
        <taxon>Thermoprotei</taxon>
        <taxon>Sulfolobales</taxon>
        <taxon>Sulfolobaceae</taxon>
        <taxon>Acidianus</taxon>
    </lineage>
</organism>
<keyword evidence="1" id="KW-0812">Transmembrane</keyword>
<feature type="transmembrane region" description="Helical" evidence="1">
    <location>
        <begin position="96"/>
        <end position="114"/>
    </location>
</feature>
<keyword evidence="1" id="KW-1133">Transmembrane helix</keyword>
<gene>
    <name evidence="2" type="ORF">CM19_00875</name>
</gene>
<feature type="transmembrane region" description="Helical" evidence="1">
    <location>
        <begin position="65"/>
        <end position="90"/>
    </location>
</feature>
<evidence type="ECO:0000313" key="3">
    <source>
        <dbReference type="Proteomes" id="UP000024332"/>
    </source>
</evidence>
<protein>
    <submittedName>
        <fullName evidence="2">Uncharacterized protein</fullName>
    </submittedName>
</protein>
<accession>A0A031LUR1</accession>
<proteinExistence type="predicted"/>
<dbReference type="Proteomes" id="UP000024332">
    <property type="component" value="Unassembled WGS sequence"/>
</dbReference>
<evidence type="ECO:0000256" key="1">
    <source>
        <dbReference type="SAM" id="Phobius"/>
    </source>
</evidence>
<sequence length="139" mass="16305">MISVAFVINSILQTMVIRVPVISFYSNLVLVTLFGYIIRKYNLYYKRLWDFLGKNVSSDRDYRRFMTLSIVSVILLIFKLIITPAIFPIYQLIAEVLAELIALLIIIFFLIRFYKYVTDRKIKILLYVIIVLLALLGDL</sequence>
<dbReference type="AlphaFoldDB" id="A0A031LUR1"/>
<comment type="caution">
    <text evidence="2">The sequence shown here is derived from an EMBL/GenBank/DDBJ whole genome shotgun (WGS) entry which is preliminary data.</text>
</comment>
<keyword evidence="3" id="KW-1185">Reference proteome</keyword>
<dbReference type="EMBL" id="JFZT01000014">
    <property type="protein sequence ID" value="EZQ11551.1"/>
    <property type="molecule type" value="Genomic_DNA"/>
</dbReference>
<keyword evidence="1" id="KW-0472">Membrane</keyword>
<name>A0A031LUR1_9CREN</name>
<evidence type="ECO:0000313" key="2">
    <source>
        <dbReference type="EMBL" id="EZQ11551.1"/>
    </source>
</evidence>